<protein>
    <recommendedName>
        <fullName evidence="2">Alginate lyase 2 domain-containing protein</fullName>
    </recommendedName>
</protein>
<evidence type="ECO:0000313" key="3">
    <source>
        <dbReference type="EMBL" id="MBB3874278.1"/>
    </source>
</evidence>
<dbReference type="Gene3D" id="2.60.120.200">
    <property type="match status" value="1"/>
</dbReference>
<feature type="signal peptide" evidence="1">
    <location>
        <begin position="1"/>
        <end position="22"/>
    </location>
</feature>
<name>A0AAW3TMM0_9SPHN</name>
<dbReference type="InterPro" id="IPR013320">
    <property type="entry name" value="ConA-like_dom_sf"/>
</dbReference>
<dbReference type="InterPro" id="IPR014895">
    <property type="entry name" value="Alginate_lyase_2"/>
</dbReference>
<dbReference type="RefSeq" id="WP_167509679.1">
    <property type="nucleotide sequence ID" value="NZ_JACIDB010000001.1"/>
</dbReference>
<gene>
    <name evidence="3" type="ORF">GGR47_000494</name>
</gene>
<feature type="chain" id="PRO_5043822999" description="Alginate lyase 2 domain-containing protein" evidence="1">
    <location>
        <begin position="23"/>
        <end position="245"/>
    </location>
</feature>
<feature type="domain" description="Alginate lyase 2" evidence="2">
    <location>
        <begin position="40"/>
        <end position="244"/>
    </location>
</feature>
<reference evidence="3 4" key="1">
    <citation type="submission" date="2020-08" db="EMBL/GenBank/DDBJ databases">
        <title>Genomic Encyclopedia of Type Strains, Phase IV (KMG-IV): sequencing the most valuable type-strain genomes for metagenomic binning, comparative biology and taxonomic classification.</title>
        <authorList>
            <person name="Goeker M."/>
        </authorList>
    </citation>
    <scope>NUCLEOTIDE SEQUENCE [LARGE SCALE GENOMIC DNA]</scope>
    <source>
        <strain evidence="3 4">DSM 15581</strain>
    </source>
</reference>
<evidence type="ECO:0000313" key="4">
    <source>
        <dbReference type="Proteomes" id="UP000528945"/>
    </source>
</evidence>
<dbReference type="Proteomes" id="UP000528945">
    <property type="component" value="Unassembled WGS sequence"/>
</dbReference>
<sequence length="245" mass="25827">MRNLTMCLATAMAVLGAQQAQAACTIAAPSSPSTAAFGTLQLPIDADGNGSPDTVSGSRLQTYSSQYFERQGSDRIVMRVPTGSSATTPNSKYPRSELKEGRTWNVNEGCAGLAARVNIYDLPDSGDIVIGQIHQEATTPRPPVELHYTNGTIHADVMKQQTTEAGSPRTRLTIATGIPTHQAFSYSMTLAPGGLLTVTVNGKSQSTYLDGSFDSAKLYFKAGNYTQDTNGGSSVGFEALGVKHG</sequence>
<dbReference type="EMBL" id="JACIDB010000001">
    <property type="protein sequence ID" value="MBB3874278.1"/>
    <property type="molecule type" value="Genomic_DNA"/>
</dbReference>
<evidence type="ECO:0000256" key="1">
    <source>
        <dbReference type="SAM" id="SignalP"/>
    </source>
</evidence>
<evidence type="ECO:0000259" key="2">
    <source>
        <dbReference type="Pfam" id="PF08787"/>
    </source>
</evidence>
<keyword evidence="1" id="KW-0732">Signal</keyword>
<dbReference type="Pfam" id="PF08787">
    <property type="entry name" value="Alginate_lyase2"/>
    <property type="match status" value="1"/>
</dbReference>
<dbReference type="AlphaFoldDB" id="A0AAW3TMM0"/>
<accession>A0AAW3TMM0</accession>
<organism evidence="3 4">
    <name type="scientific">Sphingomonas aquatilis</name>
    <dbReference type="NCBI Taxonomy" id="93063"/>
    <lineage>
        <taxon>Bacteria</taxon>
        <taxon>Pseudomonadati</taxon>
        <taxon>Pseudomonadota</taxon>
        <taxon>Alphaproteobacteria</taxon>
        <taxon>Sphingomonadales</taxon>
        <taxon>Sphingomonadaceae</taxon>
        <taxon>Sphingomonas</taxon>
    </lineage>
</organism>
<dbReference type="SUPFAM" id="SSF49899">
    <property type="entry name" value="Concanavalin A-like lectins/glucanases"/>
    <property type="match status" value="1"/>
</dbReference>
<keyword evidence="4" id="KW-1185">Reference proteome</keyword>
<proteinExistence type="predicted"/>
<comment type="caution">
    <text evidence="3">The sequence shown here is derived from an EMBL/GenBank/DDBJ whole genome shotgun (WGS) entry which is preliminary data.</text>
</comment>